<dbReference type="InterPro" id="IPR036691">
    <property type="entry name" value="Endo/exonu/phosph_ase_sf"/>
</dbReference>
<dbReference type="InterPro" id="IPR005135">
    <property type="entry name" value="Endo/exonuclease/phosphatase"/>
</dbReference>
<protein>
    <recommendedName>
        <fullName evidence="1">Endonuclease/exonuclease/phosphatase domain-containing protein</fullName>
    </recommendedName>
</protein>
<dbReference type="PANTHER" id="PTHR35218:SF9">
    <property type="entry name" value="ENDONUCLEASE_EXONUCLEASE_PHOSPHATASE DOMAIN-CONTAINING PROTEIN"/>
    <property type="match status" value="1"/>
</dbReference>
<organism evidence="2 3">
    <name type="scientific">Cuscuta epithymum</name>
    <dbReference type="NCBI Taxonomy" id="186058"/>
    <lineage>
        <taxon>Eukaryota</taxon>
        <taxon>Viridiplantae</taxon>
        <taxon>Streptophyta</taxon>
        <taxon>Embryophyta</taxon>
        <taxon>Tracheophyta</taxon>
        <taxon>Spermatophyta</taxon>
        <taxon>Magnoliopsida</taxon>
        <taxon>eudicotyledons</taxon>
        <taxon>Gunneridae</taxon>
        <taxon>Pentapetalae</taxon>
        <taxon>asterids</taxon>
        <taxon>lamiids</taxon>
        <taxon>Solanales</taxon>
        <taxon>Convolvulaceae</taxon>
        <taxon>Cuscuteae</taxon>
        <taxon>Cuscuta</taxon>
        <taxon>Cuscuta subgen. Cuscuta</taxon>
    </lineage>
</organism>
<feature type="domain" description="Endonuclease/exonuclease/phosphatase" evidence="1">
    <location>
        <begin position="4"/>
        <end position="225"/>
    </location>
</feature>
<dbReference type="AlphaFoldDB" id="A0AAV0E2R1"/>
<dbReference type="GO" id="GO:0003824">
    <property type="term" value="F:catalytic activity"/>
    <property type="evidence" value="ECO:0007669"/>
    <property type="project" value="InterPro"/>
</dbReference>
<comment type="caution">
    <text evidence="2">The sequence shown here is derived from an EMBL/GenBank/DDBJ whole genome shotgun (WGS) entry which is preliminary data.</text>
</comment>
<name>A0AAV0E2R1_9ASTE</name>
<gene>
    <name evidence="2" type="ORF">CEPIT_LOCUS21105</name>
</gene>
<evidence type="ECO:0000313" key="2">
    <source>
        <dbReference type="EMBL" id="CAH9115474.1"/>
    </source>
</evidence>
<evidence type="ECO:0000313" key="3">
    <source>
        <dbReference type="Proteomes" id="UP001152523"/>
    </source>
</evidence>
<proteinExistence type="predicted"/>
<dbReference type="EMBL" id="CAMAPF010000245">
    <property type="protein sequence ID" value="CAH9115474.1"/>
    <property type="molecule type" value="Genomic_DNA"/>
</dbReference>
<dbReference type="Pfam" id="PF03372">
    <property type="entry name" value="Exo_endo_phos"/>
    <property type="match status" value="1"/>
</dbReference>
<sequence>MSCISWNCRGLGNPLAVQVLVDMIHLKRPKLVFLMETFCNSSKIEMVRKKTGMHAGFGVDSIGHRGGIALLWEDGVHVDVRDSSPNFIDAWVRMEDEKPTWRFTGFYGFSERHRRRESWELLRLLSSRSQLPWLVMGDFNDILFASEKKGRVPHPPWLLRGFRDAVYGSGLHNVSFEGYQFTWERWRGSRNWVEEKLDRILASTSWMERFSEAAAQSLEGSPSDHMALYICLSPARGINRRRRFKFENVWLWEEDCRDVVIRGWQLGREGGVMGQISTCAKAVDIWEKINMGNIVDGLLSANGDWSF</sequence>
<dbReference type="Gene3D" id="3.60.10.10">
    <property type="entry name" value="Endonuclease/exonuclease/phosphatase"/>
    <property type="match status" value="1"/>
</dbReference>
<dbReference type="PANTHER" id="PTHR35218">
    <property type="entry name" value="RNASE H DOMAIN-CONTAINING PROTEIN"/>
    <property type="match status" value="1"/>
</dbReference>
<keyword evidence="3" id="KW-1185">Reference proteome</keyword>
<dbReference type="Proteomes" id="UP001152523">
    <property type="component" value="Unassembled WGS sequence"/>
</dbReference>
<dbReference type="SUPFAM" id="SSF56219">
    <property type="entry name" value="DNase I-like"/>
    <property type="match status" value="1"/>
</dbReference>
<reference evidence="2" key="1">
    <citation type="submission" date="2022-07" db="EMBL/GenBank/DDBJ databases">
        <authorList>
            <person name="Macas J."/>
            <person name="Novak P."/>
            <person name="Neumann P."/>
        </authorList>
    </citation>
    <scope>NUCLEOTIDE SEQUENCE</scope>
</reference>
<accession>A0AAV0E2R1</accession>
<evidence type="ECO:0000259" key="1">
    <source>
        <dbReference type="Pfam" id="PF03372"/>
    </source>
</evidence>